<evidence type="ECO:0000313" key="3">
    <source>
        <dbReference type="Proteomes" id="UP000825701"/>
    </source>
</evidence>
<protein>
    <submittedName>
        <fullName evidence="2">Uncharacterized protein</fullName>
    </submittedName>
</protein>
<organism evidence="2 3">
    <name type="scientific">Chenggangzhangella methanolivorans</name>
    <dbReference type="NCBI Taxonomy" id="1437009"/>
    <lineage>
        <taxon>Bacteria</taxon>
        <taxon>Pseudomonadati</taxon>
        <taxon>Pseudomonadota</taxon>
        <taxon>Alphaproteobacteria</taxon>
        <taxon>Hyphomicrobiales</taxon>
        <taxon>Methylopilaceae</taxon>
        <taxon>Chenggangzhangella</taxon>
    </lineage>
</organism>
<gene>
    <name evidence="2" type="ORF">K6K41_16790</name>
</gene>
<keyword evidence="3" id="KW-1185">Reference proteome</keyword>
<dbReference type="KEGG" id="cmet:K6K41_16790"/>
<dbReference type="AlphaFoldDB" id="A0A9E6R5N3"/>
<dbReference type="EMBL" id="CP081869">
    <property type="protein sequence ID" value="QZN98660.1"/>
    <property type="molecule type" value="Genomic_DNA"/>
</dbReference>
<reference evidence="2" key="1">
    <citation type="submission" date="2021-08" db="EMBL/GenBank/DDBJ databases">
        <authorList>
            <person name="Zhang H."/>
            <person name="Xu M."/>
            <person name="Yu Z."/>
            <person name="Yang L."/>
            <person name="Cai Y."/>
        </authorList>
    </citation>
    <scope>NUCLEOTIDE SEQUENCE</scope>
    <source>
        <strain evidence="2">CHL1</strain>
    </source>
</reference>
<feature type="compositionally biased region" description="Basic residues" evidence="1">
    <location>
        <begin position="118"/>
        <end position="131"/>
    </location>
</feature>
<proteinExistence type="predicted"/>
<name>A0A9E6R5N3_9HYPH</name>
<evidence type="ECO:0000256" key="1">
    <source>
        <dbReference type="SAM" id="MobiDB-lite"/>
    </source>
</evidence>
<feature type="region of interest" description="Disordered" evidence="1">
    <location>
        <begin position="104"/>
        <end position="131"/>
    </location>
</feature>
<accession>A0A9E6R5N3</accession>
<evidence type="ECO:0000313" key="2">
    <source>
        <dbReference type="EMBL" id="QZN98660.1"/>
    </source>
</evidence>
<sequence length="131" mass="14267">MMMLPPVGPGERAERRRRARRASDRGADTAAAGSASEAGIEAPFPIEPDPIIDTRQSRRGGRRASDRAQGAEAEAPRFPQAPKPYAPLVAQLIAGVMGLEQTRARRRASLAEAEAAYRPKRERPKRSRGEV</sequence>
<feature type="compositionally biased region" description="Low complexity" evidence="1">
    <location>
        <begin position="28"/>
        <end position="42"/>
    </location>
</feature>
<feature type="region of interest" description="Disordered" evidence="1">
    <location>
        <begin position="1"/>
        <end position="83"/>
    </location>
</feature>
<dbReference type="Proteomes" id="UP000825701">
    <property type="component" value="Chromosome"/>
</dbReference>
<dbReference type="RefSeq" id="WP_261401607.1">
    <property type="nucleotide sequence ID" value="NZ_CP081869.1"/>
</dbReference>